<evidence type="ECO:0000259" key="11">
    <source>
        <dbReference type="PROSITE" id="PS52019"/>
    </source>
</evidence>
<keyword evidence="1" id="KW-0596">Phosphopantetheine</keyword>
<dbReference type="InterPro" id="IPR013968">
    <property type="entry name" value="PKS_KR"/>
</dbReference>
<dbReference type="InterPro" id="IPR014043">
    <property type="entry name" value="Acyl_transferase_dom"/>
</dbReference>
<gene>
    <name evidence="12" type="ORF">PG986_002318</name>
</gene>
<keyword evidence="5" id="KW-0560">Oxidoreductase</keyword>
<dbReference type="InterPro" id="IPR036291">
    <property type="entry name" value="NAD(P)-bd_dom_sf"/>
</dbReference>
<dbReference type="SMART" id="SM00825">
    <property type="entry name" value="PKS_KS"/>
    <property type="match status" value="1"/>
</dbReference>
<comment type="caution">
    <text evidence="12">The sequence shown here is derived from an EMBL/GenBank/DDBJ whole genome shotgun (WGS) entry which is preliminary data.</text>
</comment>
<dbReference type="InterPro" id="IPR016039">
    <property type="entry name" value="Thiolase-like"/>
</dbReference>
<dbReference type="Pfam" id="PF23114">
    <property type="entry name" value="NAD-bd_HRPKS_sdrA"/>
    <property type="match status" value="1"/>
</dbReference>
<dbReference type="Gene3D" id="1.10.1200.10">
    <property type="entry name" value="ACP-like"/>
    <property type="match status" value="1"/>
</dbReference>
<dbReference type="InterPro" id="IPR056501">
    <property type="entry name" value="NAD-bd_HRPKS_sdrA"/>
</dbReference>
<dbReference type="Gene3D" id="3.10.129.110">
    <property type="entry name" value="Polyketide synthase dehydratase"/>
    <property type="match status" value="1"/>
</dbReference>
<reference evidence="12 13" key="1">
    <citation type="submission" date="2023-01" db="EMBL/GenBank/DDBJ databases">
        <title>Analysis of 21 Apiospora genomes using comparative genomics revels a genus with tremendous synthesis potential of carbohydrate active enzymes and secondary metabolites.</title>
        <authorList>
            <person name="Sorensen T."/>
        </authorList>
    </citation>
    <scope>NUCLEOTIDE SEQUENCE [LARGE SCALE GENOMIC DNA]</scope>
    <source>
        <strain evidence="12 13">CBS 24483</strain>
    </source>
</reference>
<evidence type="ECO:0000256" key="2">
    <source>
        <dbReference type="ARBA" id="ARBA00022553"/>
    </source>
</evidence>
<dbReference type="InterPro" id="IPR029063">
    <property type="entry name" value="SAM-dependent_MTases_sf"/>
</dbReference>
<dbReference type="Gene3D" id="3.40.50.150">
    <property type="entry name" value="Vaccinia Virus protein VP39"/>
    <property type="match status" value="1"/>
</dbReference>
<dbReference type="InterPro" id="IPR006162">
    <property type="entry name" value="Ppantetheine_attach_site"/>
</dbReference>
<evidence type="ECO:0000313" key="12">
    <source>
        <dbReference type="EMBL" id="KAK7968041.1"/>
    </source>
</evidence>
<dbReference type="RefSeq" id="XP_066707433.1">
    <property type="nucleotide sequence ID" value="XM_066838540.1"/>
</dbReference>
<evidence type="ECO:0000256" key="1">
    <source>
        <dbReference type="ARBA" id="ARBA00022450"/>
    </source>
</evidence>
<dbReference type="InterPro" id="IPR014030">
    <property type="entry name" value="Ketoacyl_synth_N"/>
</dbReference>
<dbReference type="CDD" id="cd02440">
    <property type="entry name" value="AdoMet_MTases"/>
    <property type="match status" value="1"/>
</dbReference>
<dbReference type="InterPro" id="IPR013217">
    <property type="entry name" value="Methyltransf_12"/>
</dbReference>
<dbReference type="SMART" id="SM00823">
    <property type="entry name" value="PKS_PP"/>
    <property type="match status" value="1"/>
</dbReference>
<name>A0ABR1R090_9PEZI</name>
<dbReference type="Pfam" id="PF08659">
    <property type="entry name" value="KR"/>
    <property type="match status" value="1"/>
</dbReference>
<evidence type="ECO:0008006" key="14">
    <source>
        <dbReference type="Google" id="ProtNLM"/>
    </source>
</evidence>
<dbReference type="PROSITE" id="PS00012">
    <property type="entry name" value="PHOSPHOPANTETHEINE"/>
    <property type="match status" value="1"/>
</dbReference>
<dbReference type="Gene3D" id="3.30.70.3290">
    <property type="match status" value="1"/>
</dbReference>
<feature type="domain" description="Ketosynthase family 3 (KS3)" evidence="10">
    <location>
        <begin position="17"/>
        <end position="434"/>
    </location>
</feature>
<dbReference type="InterPro" id="IPR049552">
    <property type="entry name" value="PKS_DH_N"/>
</dbReference>
<dbReference type="Proteomes" id="UP001391051">
    <property type="component" value="Unassembled WGS sequence"/>
</dbReference>
<dbReference type="SUPFAM" id="SSF53335">
    <property type="entry name" value="S-adenosyl-L-methionine-dependent methyltransferases"/>
    <property type="match status" value="1"/>
</dbReference>
<dbReference type="GeneID" id="92071602"/>
<dbReference type="SMART" id="SM00829">
    <property type="entry name" value="PKS_ER"/>
    <property type="match status" value="1"/>
</dbReference>
<keyword evidence="4" id="KW-0521">NADP</keyword>
<dbReference type="PANTHER" id="PTHR43775:SF50">
    <property type="entry name" value="HIGHLY REDUCING POLYKETIDE SYNTHASE SRDA"/>
    <property type="match status" value="1"/>
</dbReference>
<dbReference type="InterPro" id="IPR016036">
    <property type="entry name" value="Malonyl_transacylase_ACP-bd"/>
</dbReference>
<dbReference type="Pfam" id="PF08240">
    <property type="entry name" value="ADH_N"/>
    <property type="match status" value="1"/>
</dbReference>
<dbReference type="InterPro" id="IPR036736">
    <property type="entry name" value="ACP-like_sf"/>
</dbReference>
<dbReference type="InterPro" id="IPR042104">
    <property type="entry name" value="PKS_dehydratase_sf"/>
</dbReference>
<dbReference type="Pfam" id="PF14765">
    <property type="entry name" value="PS-DH"/>
    <property type="match status" value="1"/>
</dbReference>
<dbReference type="InterPro" id="IPR001227">
    <property type="entry name" value="Ac_transferase_dom_sf"/>
</dbReference>
<dbReference type="SUPFAM" id="SSF53901">
    <property type="entry name" value="Thiolase-like"/>
    <property type="match status" value="1"/>
</dbReference>
<dbReference type="Pfam" id="PF00550">
    <property type="entry name" value="PP-binding"/>
    <property type="match status" value="1"/>
</dbReference>
<dbReference type="Gene3D" id="3.40.366.10">
    <property type="entry name" value="Malonyl-Coenzyme A Acyl Carrier Protein, domain 2"/>
    <property type="match status" value="1"/>
</dbReference>
<dbReference type="InterPro" id="IPR049900">
    <property type="entry name" value="PKS_mFAS_DH"/>
</dbReference>
<dbReference type="InterPro" id="IPR016035">
    <property type="entry name" value="Acyl_Trfase/lysoPLipase"/>
</dbReference>
<accession>A0ABR1R090</accession>
<evidence type="ECO:0000259" key="9">
    <source>
        <dbReference type="PROSITE" id="PS50075"/>
    </source>
</evidence>
<dbReference type="InterPro" id="IPR013154">
    <property type="entry name" value="ADH-like_N"/>
</dbReference>
<dbReference type="PROSITE" id="PS00606">
    <property type="entry name" value="KS3_1"/>
    <property type="match status" value="1"/>
</dbReference>
<dbReference type="SMART" id="SM00822">
    <property type="entry name" value="PKS_KR"/>
    <property type="match status" value="1"/>
</dbReference>
<dbReference type="PROSITE" id="PS52004">
    <property type="entry name" value="KS3_2"/>
    <property type="match status" value="1"/>
</dbReference>
<dbReference type="Pfam" id="PF22621">
    <property type="entry name" value="CurL-like_PKS_C"/>
    <property type="match status" value="1"/>
</dbReference>
<dbReference type="Gene3D" id="3.40.47.10">
    <property type="match status" value="1"/>
</dbReference>
<dbReference type="InterPro" id="IPR020807">
    <property type="entry name" value="PKS_DH"/>
</dbReference>
<dbReference type="Gene3D" id="3.40.50.720">
    <property type="entry name" value="NAD(P)-binding Rossmann-like Domain"/>
    <property type="match status" value="1"/>
</dbReference>
<feature type="domain" description="Carrier" evidence="9">
    <location>
        <begin position="2505"/>
        <end position="2583"/>
    </location>
</feature>
<evidence type="ECO:0000256" key="8">
    <source>
        <dbReference type="PROSITE-ProRule" id="PRU01363"/>
    </source>
</evidence>
<keyword evidence="13" id="KW-1185">Reference proteome</keyword>
<dbReference type="SMART" id="SM00827">
    <property type="entry name" value="PKS_AT"/>
    <property type="match status" value="1"/>
</dbReference>
<organism evidence="12 13">
    <name type="scientific">Apiospora aurea</name>
    <dbReference type="NCBI Taxonomy" id="335848"/>
    <lineage>
        <taxon>Eukaryota</taxon>
        <taxon>Fungi</taxon>
        <taxon>Dikarya</taxon>
        <taxon>Ascomycota</taxon>
        <taxon>Pezizomycotina</taxon>
        <taxon>Sordariomycetes</taxon>
        <taxon>Xylariomycetidae</taxon>
        <taxon>Amphisphaeriales</taxon>
        <taxon>Apiosporaceae</taxon>
        <taxon>Apiospora</taxon>
    </lineage>
</organism>
<dbReference type="Pfam" id="PF00698">
    <property type="entry name" value="Acyl_transf_1"/>
    <property type="match status" value="1"/>
</dbReference>
<dbReference type="Pfam" id="PF21089">
    <property type="entry name" value="PKS_DH_N"/>
    <property type="match status" value="1"/>
</dbReference>
<keyword evidence="6" id="KW-0511">Multifunctional enzyme</keyword>
<keyword evidence="3" id="KW-0808">Transferase</keyword>
<dbReference type="SUPFAM" id="SSF55048">
    <property type="entry name" value="Probable ACP-binding domain of malonyl-CoA ACP transacylase"/>
    <property type="match status" value="1"/>
</dbReference>
<dbReference type="InterPro" id="IPR057326">
    <property type="entry name" value="KR_dom"/>
</dbReference>
<evidence type="ECO:0000256" key="3">
    <source>
        <dbReference type="ARBA" id="ARBA00022679"/>
    </source>
</evidence>
<dbReference type="InterPro" id="IPR014031">
    <property type="entry name" value="Ketoacyl_synth_C"/>
</dbReference>
<dbReference type="InterPro" id="IPR009081">
    <property type="entry name" value="PP-bd_ACP"/>
</dbReference>
<dbReference type="Pfam" id="PF00109">
    <property type="entry name" value="ketoacyl-synt"/>
    <property type="match status" value="1"/>
</dbReference>
<evidence type="ECO:0000256" key="5">
    <source>
        <dbReference type="ARBA" id="ARBA00023002"/>
    </source>
</evidence>
<feature type="active site" description="Proton donor; for dehydratase activity" evidence="8">
    <location>
        <position position="1204"/>
    </location>
</feature>
<dbReference type="CDD" id="cd05195">
    <property type="entry name" value="enoyl_red"/>
    <property type="match status" value="1"/>
</dbReference>
<evidence type="ECO:0000313" key="13">
    <source>
        <dbReference type="Proteomes" id="UP001391051"/>
    </source>
</evidence>
<dbReference type="InterPro" id="IPR050091">
    <property type="entry name" value="PKS_NRPS_Biosynth_Enz"/>
</dbReference>
<protein>
    <recommendedName>
        <fullName evidence="14">Polyketide synthase</fullName>
    </recommendedName>
</protein>
<dbReference type="InterPro" id="IPR020841">
    <property type="entry name" value="PKS_Beta-ketoAc_synthase_dom"/>
</dbReference>
<dbReference type="PROSITE" id="PS52019">
    <property type="entry name" value="PKS_MFAS_DH"/>
    <property type="match status" value="1"/>
</dbReference>
<keyword evidence="7" id="KW-0012">Acyltransferase</keyword>
<evidence type="ECO:0000256" key="7">
    <source>
        <dbReference type="ARBA" id="ARBA00023315"/>
    </source>
</evidence>
<feature type="active site" description="Proton acceptor; for dehydratase activity" evidence="8">
    <location>
        <position position="1011"/>
    </location>
</feature>
<feature type="region of interest" description="N-terminal hotdog fold" evidence="8">
    <location>
        <begin position="979"/>
        <end position="1121"/>
    </location>
</feature>
<proteinExistence type="predicted"/>
<feature type="domain" description="PKS/mFAS DH" evidence="11">
    <location>
        <begin position="979"/>
        <end position="1292"/>
    </location>
</feature>
<dbReference type="SUPFAM" id="SSF51735">
    <property type="entry name" value="NAD(P)-binding Rossmann-fold domains"/>
    <property type="match status" value="2"/>
</dbReference>
<dbReference type="InterPro" id="IPR011032">
    <property type="entry name" value="GroES-like_sf"/>
</dbReference>
<dbReference type="SUPFAM" id="SSF47336">
    <property type="entry name" value="ACP-like"/>
    <property type="match status" value="1"/>
</dbReference>
<dbReference type="InterPro" id="IPR049551">
    <property type="entry name" value="PKS_DH_C"/>
</dbReference>
<dbReference type="InterPro" id="IPR018201">
    <property type="entry name" value="Ketoacyl_synth_AS"/>
</dbReference>
<dbReference type="PROSITE" id="PS50075">
    <property type="entry name" value="CARRIER"/>
    <property type="match status" value="1"/>
</dbReference>
<dbReference type="PANTHER" id="PTHR43775">
    <property type="entry name" value="FATTY ACID SYNTHASE"/>
    <property type="match status" value="1"/>
</dbReference>
<dbReference type="InterPro" id="IPR020843">
    <property type="entry name" value="ER"/>
</dbReference>
<dbReference type="Pfam" id="PF13602">
    <property type="entry name" value="ADH_zinc_N_2"/>
    <property type="match status" value="1"/>
</dbReference>
<dbReference type="Gene3D" id="3.90.180.10">
    <property type="entry name" value="Medium-chain alcohol dehydrogenases, catalytic domain"/>
    <property type="match status" value="1"/>
</dbReference>
<dbReference type="Pfam" id="PF02801">
    <property type="entry name" value="Ketoacyl-synt_C"/>
    <property type="match status" value="1"/>
</dbReference>
<keyword evidence="2" id="KW-0597">Phosphoprotein</keyword>
<evidence type="ECO:0000256" key="4">
    <source>
        <dbReference type="ARBA" id="ARBA00022857"/>
    </source>
</evidence>
<dbReference type="InterPro" id="IPR020806">
    <property type="entry name" value="PKS_PP-bd"/>
</dbReference>
<feature type="region of interest" description="C-terminal hotdog fold" evidence="8">
    <location>
        <begin position="1139"/>
        <end position="1292"/>
    </location>
</feature>
<sequence>MAPITVTEPPSSDALEPVAIIGMALGCRWPGDSETPSELWGYLQAKRSSYSKFPKDRINGDAFYHPDPNRPGSFKTEGGCFLEADVRQFDASFFGVHPKEVLTMDPAQRKFLEVVYEAIESAGVPLDKLSGSKTGTFVGNFNYDHQLMHYRDPEYALPYSVTGSGITILSNRINYIFNLKGPSMTLDTACSSSLYALHLACSAIQTGDCDSAVVGGTNLILTPECQIFSSVLGAVSATSVCHTFDSRADGYARADGIGALYIKRLSQAVADGDPIRAVIRGTAFNANGRTGGITHPSPEGQEACIRRAYERAGGLDMSLTGYFECHGTGTPVGDPIEVAAIGEVFAATRSASNPMLIGSIKSNMGHSEPSSGIAGVMKAVLAIEQGTLNPDVDLKEGRLKIVTESVPWPDLDIRRASINSFGYGGSNAHVIVESVEALLPGYRSSHQASADHGGLETFARMNGIPAVQPPRATTDQSSCNGHANGTRHQVAETTKLRTSHSKKQYLLPFSAHDERTLLANYAALLRSQGKWDLQDVAYTLSGRRSRFPQRSFIIKDLTEGLTGFPEELPPPKKVPATAAPTLGFVFTGQGAQWPRMGAALMAEYASCLATIRRLDKYLDDLDEGVCRDWSIEEVLQQGPEHSPVHQAELSQPLVTALQIMLVNLLSQWGITSGAAIGHSSGEIAAGYATGILSEQEAITVAYLRGRAVSQNRSRGLMMAVGASLSRVQPLVDGYDGTVKVACHNSPESHTLSGDADNITDLKRRLDEEKIFCRLLQTSNNAYHSDHMKALGPKYESDLNVLMPRKSAARSLNKGVSKVRPASQAVFFSSVYGHAAPWSMLDAKYWRRNLESPVLFHQGVAELVTRAPVDILLSQTMSESQGNSSSSSSSSTKFPEYLPTLTRGGDDVKNVLTLAGNLFTRGYNVDVSRANAAEHRGGSQFQLGRVVTDLPRYQWQYPREAMLFENRYTREWRLRMHPRHDILGSRIPGTNRSEPLWRNKLAVTNVPWLTDHRLGKDVVFPSTGYIGMALEAASQIVEMQGRQVSEVECYDIRNVSLSKALIVPEDDFGIETLFTMRPASLNTVSRHRWLFDFVLTTVSTDGGVDTFTEHCRGQVEIGFEKYPCPESPTVAAIQGSPYRKRIVNTAQWYESFARVGLCYGPMFQGLSKISAIGQESYSQALVGLEPAAKAMPGESRYILHPASLDAAMQLSILAAHQNVATKFQRAFMPTAMESVKVWPNNVSQGTHAQAYARATLKGIRGLAADVVLLGPDGRRVLEASNIFLTSSDQSAPRLIDESRPYTRMVWKPDFDYLTSGVLSRLYPEVVLESDAVIPSLNHLALHQLIHFQSTHAELFERGSDQPHLQRLLDWTTEKLAEAVADPNSPAAQIAGIGRLSARLTPRSSEARLMCHLYDNLGAIYSGEASGIQVALQDNLLLENYETGQVYREGNRRLAAVMALLAHQNPAMRILEVGAGTGSATNEILPALQGEDNWRQYAEYRFTDTTPSFLASGEERFARCGGLTFGTFDMEQSGESQGYAQDWDAVVASNVVHATSDIHATLIHVRGLLRPGGRMVLLELTRSQLSAGLVLGTFSDFWKADHDPRYPRHDGPFLSKALWEAVLPAAGFSGLDFHLDDYAGANVSTTVLCTTAVEPAVQVPRPLAGAESRTYGIAVVYRDTPPPFAQPMADCIAEANGAPVSVVPLAGLEADTSCDRFVFVLETAGSFFLDVTPEEWAVFQSILVRPASSSLWVTCGDLMNGTEPLHAMASGLARGIRTENMSLRFGILDLDRVPNASDSAVFSLVGRLERQISHGRGPKEDSEFRYKNGVLHTSRLVNDATLVEQSGAATDQELATEKVPLRDLTTRPLQLAIEKASVLSTVYFKSDPAFSKTLRADEVEIEVRYAGVNNKDIAVLTGRHHSDSFSDECSGVVTKVGSGVEGLKPGDLVYCQSFAKFGNYVRDKAAFCQRLEGGDTLEGTATLPVAFSTAIHGLMELGRLEKGETVLIQSATGAVGLAACQIARMIGAEIFATVGVGAGEKNKKAELLAMGFGIREDHIFPSRDRFTPQAILERTGGRGVDVILCSARGELMHEYWRSVASGGAIGRTEVLDKGSLGLDVFRRNATFASFDLEVISTTKPQVTARLMRTIQKLKAEGHIRPLPSTRFHAAEIDKAFMTFTKGLHIGKLLVSYDHDSEEGVTVQRDPFVAKFDPDATYLLVGCLGGLGRSFSTWAVSRGARHLLYLSRSGAADGEAKSFVEGLRGCGVEVSIVRGDVTSFPDVQKAVEAAGRPIRGVVQGALALHDGLFEAMSLEQFQATARPRVVGTLNLHRATRHCPLDFFELWSSWTVVFGTSTQSNYLASNAFLDAFARHRRARGLPCTSLALSQVLGVGIVSYMPEYQQAMVRNGYYGNDEGEFLRYCEQGILPPPGPAHVLDPAFRYDPQTLGHLLVGIEPAGLRNLGQQYPISDMPWYHDPRFQNLIQATALLSSAGQDQRGAAAAAASGDEGSTALDRIVGKLSRLLYIPVDEVDVDQAISHYGIDSMVAAELRNWFLSAFGRQVSMLKLLSATMTVQKLAEEAEDVLTAE</sequence>
<dbReference type="SUPFAM" id="SSF50129">
    <property type="entry name" value="GroES-like"/>
    <property type="match status" value="1"/>
</dbReference>
<dbReference type="SMART" id="SM00826">
    <property type="entry name" value="PKS_DH"/>
    <property type="match status" value="1"/>
</dbReference>
<evidence type="ECO:0000259" key="10">
    <source>
        <dbReference type="PROSITE" id="PS52004"/>
    </source>
</evidence>
<dbReference type="EMBL" id="JAQQWE010000001">
    <property type="protein sequence ID" value="KAK7968041.1"/>
    <property type="molecule type" value="Genomic_DNA"/>
</dbReference>
<evidence type="ECO:0000256" key="6">
    <source>
        <dbReference type="ARBA" id="ARBA00023268"/>
    </source>
</evidence>
<dbReference type="CDD" id="cd00833">
    <property type="entry name" value="PKS"/>
    <property type="match status" value="1"/>
</dbReference>
<dbReference type="SUPFAM" id="SSF52151">
    <property type="entry name" value="FabD/lysophospholipase-like"/>
    <property type="match status" value="1"/>
</dbReference>
<dbReference type="Pfam" id="PF08242">
    <property type="entry name" value="Methyltransf_12"/>
    <property type="match status" value="1"/>
</dbReference>